<dbReference type="Pfam" id="PF10294">
    <property type="entry name" value="Methyltransf_16"/>
    <property type="match status" value="1"/>
</dbReference>
<accession>A0A812P5U0</accession>
<dbReference type="PANTHER" id="PTHR14614">
    <property type="entry name" value="HEPATOCELLULAR CARCINOMA-ASSOCIATED ANTIGEN"/>
    <property type="match status" value="1"/>
</dbReference>
<dbReference type="Gene3D" id="3.40.50.150">
    <property type="entry name" value="Vaccinia Virus protein VP39"/>
    <property type="match status" value="1"/>
</dbReference>
<comment type="caution">
    <text evidence="1">The sequence shown here is derived from an EMBL/GenBank/DDBJ whole genome shotgun (WGS) entry which is preliminary data.</text>
</comment>
<dbReference type="SUPFAM" id="SSF53335">
    <property type="entry name" value="S-adenosyl-L-methionine-dependent methyltransferases"/>
    <property type="match status" value="1"/>
</dbReference>
<name>A0A812P5U0_9DINO</name>
<dbReference type="OrthoDB" id="413520at2759"/>
<evidence type="ECO:0000313" key="2">
    <source>
        <dbReference type="Proteomes" id="UP000601435"/>
    </source>
</evidence>
<dbReference type="Proteomes" id="UP000601435">
    <property type="component" value="Unassembled WGS sequence"/>
</dbReference>
<organism evidence="1 2">
    <name type="scientific">Symbiodinium necroappetens</name>
    <dbReference type="NCBI Taxonomy" id="1628268"/>
    <lineage>
        <taxon>Eukaryota</taxon>
        <taxon>Sar</taxon>
        <taxon>Alveolata</taxon>
        <taxon>Dinophyceae</taxon>
        <taxon>Suessiales</taxon>
        <taxon>Symbiodiniaceae</taxon>
        <taxon>Symbiodinium</taxon>
    </lineage>
</organism>
<dbReference type="EMBL" id="CAJNJA010014168">
    <property type="protein sequence ID" value="CAE7337248.1"/>
    <property type="molecule type" value="Genomic_DNA"/>
</dbReference>
<dbReference type="AlphaFoldDB" id="A0A812P5U0"/>
<keyword evidence="2" id="KW-1185">Reference proteome</keyword>
<feature type="non-terminal residue" evidence="1">
    <location>
        <position position="1"/>
    </location>
</feature>
<proteinExistence type="predicted"/>
<gene>
    <name evidence="1" type="primary">CaMKMT</name>
    <name evidence="1" type="ORF">SNEC2469_LOCUS8638</name>
</gene>
<protein>
    <submittedName>
        <fullName evidence="1">CaMKMT protein</fullName>
    </submittedName>
</protein>
<feature type="non-terminal residue" evidence="1">
    <location>
        <position position="138"/>
    </location>
</feature>
<dbReference type="InterPro" id="IPR019410">
    <property type="entry name" value="Methyltransf_16"/>
</dbReference>
<evidence type="ECO:0000313" key="1">
    <source>
        <dbReference type="EMBL" id="CAE7337248.1"/>
    </source>
</evidence>
<sequence length="138" mass="14083">ERGLLDGDPSWAHVWPSAAALGALLAGRPQLVEDKRVAELGAGLGLCGLVSAAVGARTVLLLDREPRALHCAVASAELGKLAVQEVGAACGVQAAVYDWDAPQSFGEPVDVILAAEVLYDVTASKALAAASLCLLRGE</sequence>
<dbReference type="PANTHER" id="PTHR14614:SF132">
    <property type="entry name" value="PROTEIN-LYSINE METHYLTRANSFERASE C42C1.13"/>
    <property type="match status" value="1"/>
</dbReference>
<reference evidence="1" key="1">
    <citation type="submission" date="2021-02" db="EMBL/GenBank/DDBJ databases">
        <authorList>
            <person name="Dougan E. K."/>
            <person name="Rhodes N."/>
            <person name="Thang M."/>
            <person name="Chan C."/>
        </authorList>
    </citation>
    <scope>NUCLEOTIDE SEQUENCE</scope>
</reference>
<dbReference type="InterPro" id="IPR029063">
    <property type="entry name" value="SAM-dependent_MTases_sf"/>
</dbReference>